<evidence type="ECO:0000256" key="2">
    <source>
        <dbReference type="ARBA" id="ARBA00023015"/>
    </source>
</evidence>
<dbReference type="GO" id="GO:0043565">
    <property type="term" value="F:sequence-specific DNA binding"/>
    <property type="evidence" value="ECO:0007669"/>
    <property type="project" value="InterPro"/>
</dbReference>
<gene>
    <name evidence="9" type="ORF">Acr_06g0011340</name>
</gene>
<evidence type="ECO:0000313" key="10">
    <source>
        <dbReference type="Proteomes" id="UP000585474"/>
    </source>
</evidence>
<keyword evidence="2" id="KW-0805">Transcription regulation</keyword>
<evidence type="ECO:0000256" key="5">
    <source>
        <dbReference type="ARBA" id="ARBA00023242"/>
    </source>
</evidence>
<dbReference type="PANTHER" id="PTHR31429">
    <property type="entry name" value="WRKY TRANSCRIPTION FACTOR 36-RELATED"/>
    <property type="match status" value="1"/>
</dbReference>
<dbReference type="PROSITE" id="PS50811">
    <property type="entry name" value="WRKY"/>
    <property type="match status" value="1"/>
</dbReference>
<dbReference type="GO" id="GO:0003700">
    <property type="term" value="F:DNA-binding transcription factor activity"/>
    <property type="evidence" value="ECO:0007669"/>
    <property type="project" value="InterPro"/>
</dbReference>
<evidence type="ECO:0000256" key="7">
    <source>
        <dbReference type="SAM" id="MobiDB-lite"/>
    </source>
</evidence>
<dbReference type="PANTHER" id="PTHR31429:SF54">
    <property type="entry name" value="WRKY TRANSCRIPTION FACTOR 9-RELATED"/>
    <property type="match status" value="1"/>
</dbReference>
<feature type="compositionally biased region" description="Low complexity" evidence="7">
    <location>
        <begin position="209"/>
        <end position="219"/>
    </location>
</feature>
<evidence type="ECO:0000259" key="8">
    <source>
        <dbReference type="PROSITE" id="PS50811"/>
    </source>
</evidence>
<reference evidence="9 10" key="1">
    <citation type="submission" date="2019-07" db="EMBL/GenBank/DDBJ databases">
        <title>De Novo Assembly of kiwifruit Actinidia rufa.</title>
        <authorList>
            <person name="Sugita-Konishi S."/>
            <person name="Sato K."/>
            <person name="Mori E."/>
            <person name="Abe Y."/>
            <person name="Kisaki G."/>
            <person name="Hamano K."/>
            <person name="Suezawa K."/>
            <person name="Otani M."/>
            <person name="Fukuda T."/>
            <person name="Manabe T."/>
            <person name="Gomi K."/>
            <person name="Tabuchi M."/>
            <person name="Akimitsu K."/>
            <person name="Kataoka I."/>
        </authorList>
    </citation>
    <scope>NUCLEOTIDE SEQUENCE [LARGE SCALE GENOMIC DNA]</scope>
    <source>
        <strain evidence="10">cv. Fuchu</strain>
    </source>
</reference>
<keyword evidence="5" id="KW-0539">Nucleus</keyword>
<accession>A0A7J0ERT0</accession>
<feature type="region of interest" description="Disordered" evidence="7">
    <location>
        <begin position="206"/>
        <end position="227"/>
    </location>
</feature>
<dbReference type="Gene3D" id="2.20.25.80">
    <property type="entry name" value="WRKY domain"/>
    <property type="match status" value="1"/>
</dbReference>
<organism evidence="9 10">
    <name type="scientific">Actinidia rufa</name>
    <dbReference type="NCBI Taxonomy" id="165716"/>
    <lineage>
        <taxon>Eukaryota</taxon>
        <taxon>Viridiplantae</taxon>
        <taxon>Streptophyta</taxon>
        <taxon>Embryophyta</taxon>
        <taxon>Tracheophyta</taxon>
        <taxon>Spermatophyta</taxon>
        <taxon>Magnoliopsida</taxon>
        <taxon>eudicotyledons</taxon>
        <taxon>Gunneridae</taxon>
        <taxon>Pentapetalae</taxon>
        <taxon>asterids</taxon>
        <taxon>Ericales</taxon>
        <taxon>Actinidiaceae</taxon>
        <taxon>Actinidia</taxon>
    </lineage>
</organism>
<dbReference type="EMBL" id="BJWL01000006">
    <property type="protein sequence ID" value="GFY89194.1"/>
    <property type="molecule type" value="Genomic_DNA"/>
</dbReference>
<comment type="subcellular location">
    <subcellularLocation>
        <location evidence="1">Nucleus</location>
    </subcellularLocation>
</comment>
<keyword evidence="10" id="KW-1185">Reference proteome</keyword>
<evidence type="ECO:0000256" key="1">
    <source>
        <dbReference type="ARBA" id="ARBA00004123"/>
    </source>
</evidence>
<evidence type="ECO:0000313" key="9">
    <source>
        <dbReference type="EMBL" id="GFY89194.1"/>
    </source>
</evidence>
<dbReference type="SUPFAM" id="SSF118290">
    <property type="entry name" value="WRKY DNA-binding domain"/>
    <property type="match status" value="1"/>
</dbReference>
<dbReference type="Proteomes" id="UP000585474">
    <property type="component" value="Unassembled WGS sequence"/>
</dbReference>
<feature type="region of interest" description="Disordered" evidence="7">
    <location>
        <begin position="1"/>
        <end position="34"/>
    </location>
</feature>
<dbReference type="AlphaFoldDB" id="A0A7J0ERT0"/>
<keyword evidence="4" id="KW-0804">Transcription</keyword>
<dbReference type="Pfam" id="PF03106">
    <property type="entry name" value="WRKY"/>
    <property type="match status" value="1"/>
</dbReference>
<dbReference type="InterPro" id="IPR003657">
    <property type="entry name" value="WRKY_dom"/>
</dbReference>
<feature type="domain" description="WRKY" evidence="8">
    <location>
        <begin position="43"/>
        <end position="109"/>
    </location>
</feature>
<dbReference type="OrthoDB" id="779182at2759"/>
<evidence type="ECO:0000256" key="4">
    <source>
        <dbReference type="ARBA" id="ARBA00023163"/>
    </source>
</evidence>
<dbReference type="SMART" id="SM00774">
    <property type="entry name" value="WRKY"/>
    <property type="match status" value="1"/>
</dbReference>
<evidence type="ECO:0000256" key="3">
    <source>
        <dbReference type="ARBA" id="ARBA00023125"/>
    </source>
</evidence>
<dbReference type="InterPro" id="IPR044810">
    <property type="entry name" value="WRKY_plant"/>
</dbReference>
<comment type="similarity">
    <text evidence="6">Belongs to the WRKY group II-b family.</text>
</comment>
<protein>
    <submittedName>
        <fullName evidence="9">WRKY DNA-binding protein 9</fullName>
    </submittedName>
</protein>
<dbReference type="GO" id="GO:0005634">
    <property type="term" value="C:nucleus"/>
    <property type="evidence" value="ECO:0007669"/>
    <property type="project" value="UniProtKB-SubCell"/>
</dbReference>
<keyword evidence="3 9" id="KW-0238">DNA-binding</keyword>
<proteinExistence type="inferred from homology"/>
<dbReference type="FunFam" id="2.20.25.80:FF:000002">
    <property type="entry name" value="probable WRKY transcription factor 31"/>
    <property type="match status" value="1"/>
</dbReference>
<sequence>MDMARFVTPPQSKLQASHDLGGVTTQATSPPNRKARVSVRARCQGATMNDGCQWRKYGQKISKGNPCPRAYYRCTVAPGCPVRKQVQRCLEDMSILITTYEGTHNHPLPVGATAMASTTSTAASFMLLDSSNPLLNGMSTNFTQLPQIPSPYQNPLILNPISPYTPNIGNINPNDHSKGIVLDLTNTTGNSSSLTPQLEFPWKPSRPISNHSGNANANSHHSHFASPRGADEMKLVEENKLLAENVNAISGECECDCF</sequence>
<dbReference type="InterPro" id="IPR036576">
    <property type="entry name" value="WRKY_dom_sf"/>
</dbReference>
<comment type="caution">
    <text evidence="9">The sequence shown here is derived from an EMBL/GenBank/DDBJ whole genome shotgun (WGS) entry which is preliminary data.</text>
</comment>
<evidence type="ECO:0000256" key="6">
    <source>
        <dbReference type="ARBA" id="ARBA00061007"/>
    </source>
</evidence>
<name>A0A7J0ERT0_9ERIC</name>